<dbReference type="Proteomes" id="UP001139451">
    <property type="component" value="Unassembled WGS sequence"/>
</dbReference>
<proteinExistence type="predicted"/>
<dbReference type="EMBL" id="JAMLDX010000041">
    <property type="protein sequence ID" value="MCP3733242.1"/>
    <property type="molecule type" value="Genomic_DNA"/>
</dbReference>
<protein>
    <submittedName>
        <fullName evidence="1">Uncharacterized protein</fullName>
    </submittedName>
</protein>
<dbReference type="RefSeq" id="WP_254297464.1">
    <property type="nucleotide sequence ID" value="NZ_JAMLDX010000041.1"/>
</dbReference>
<evidence type="ECO:0000313" key="1">
    <source>
        <dbReference type="EMBL" id="MCP3733242.1"/>
    </source>
</evidence>
<dbReference type="AlphaFoldDB" id="A0A9X2KNV7"/>
<gene>
    <name evidence="1" type="ORF">M9978_22820</name>
</gene>
<name>A0A9X2KNV7_9SPHN</name>
<keyword evidence="2" id="KW-1185">Reference proteome</keyword>
<organism evidence="1 2">
    <name type="scientific">Sphingomonas tagetis</name>
    <dbReference type="NCBI Taxonomy" id="2949092"/>
    <lineage>
        <taxon>Bacteria</taxon>
        <taxon>Pseudomonadati</taxon>
        <taxon>Pseudomonadota</taxon>
        <taxon>Alphaproteobacteria</taxon>
        <taxon>Sphingomonadales</taxon>
        <taxon>Sphingomonadaceae</taxon>
        <taxon>Sphingomonas</taxon>
    </lineage>
</organism>
<evidence type="ECO:0000313" key="2">
    <source>
        <dbReference type="Proteomes" id="UP001139451"/>
    </source>
</evidence>
<reference evidence="1" key="1">
    <citation type="submission" date="2022-05" db="EMBL/GenBank/DDBJ databases">
        <title>Sphingomonas sp. strain MG17 Genome sequencing and assembly.</title>
        <authorList>
            <person name="Kim I."/>
        </authorList>
    </citation>
    <scope>NUCLEOTIDE SEQUENCE</scope>
    <source>
        <strain evidence="1">MG17</strain>
    </source>
</reference>
<sequence>MNNLIPITQPARIGAPVKTRAASAASRRHTALIALWRTHHAEPVQLQRTREGRDLSRARYRRAEEFMLSLAPEAPGDGPDFLYNAGIVAQLALSSHLLDVGFPDTWCARYIGLHVARSLAYANATGFGHDCAETKRLADVLTPYWKWNRRSLADAPRPNDGGFSPDNIRALSRALLDHVGQVTGHGQARRRMT</sequence>
<comment type="caution">
    <text evidence="1">The sequence shown here is derived from an EMBL/GenBank/DDBJ whole genome shotgun (WGS) entry which is preliminary data.</text>
</comment>
<accession>A0A9X2KNV7</accession>